<name>A0AA35UUK2_9PROT</name>
<dbReference type="EMBL" id="CATKSH010000002">
    <property type="protein sequence ID" value="CAI9119711.1"/>
    <property type="molecule type" value="Genomic_DNA"/>
</dbReference>
<organism evidence="2 3">
    <name type="scientific">Brytella acorum</name>
    <dbReference type="NCBI Taxonomy" id="2959299"/>
    <lineage>
        <taxon>Bacteria</taxon>
        <taxon>Pseudomonadati</taxon>
        <taxon>Pseudomonadota</taxon>
        <taxon>Alphaproteobacteria</taxon>
        <taxon>Acetobacterales</taxon>
        <taxon>Acetobacteraceae</taxon>
        <taxon>Brytella</taxon>
    </lineage>
</organism>
<proteinExistence type="predicted"/>
<evidence type="ECO:0000313" key="2">
    <source>
        <dbReference type="EMBL" id="CAI9119711.1"/>
    </source>
</evidence>
<keyword evidence="1" id="KW-0812">Transmembrane</keyword>
<accession>A0AA35UUK2</accession>
<sequence>MADDIFSEARAEYRAQRGRAMVRRYGAAVGGVLAIAAIGVSVWQWQAYDHRKAQAAASGRYFEAVHALEVAGPGGDAKGLTAPQKAVEATFADLATHAPRNTRGLAALRLATLRLADHDEAGAISAWDGLIGDPDADPDLRSMARILKLNATMSSAEPAALRKGYETLASSAGPWRALAQEGLVALDLRDGATADQQKEARRLLKQLSVSGEAPEGVRQRASILLQTYGGAG</sequence>
<keyword evidence="3" id="KW-1185">Reference proteome</keyword>
<reference evidence="2" key="1">
    <citation type="submission" date="2023-03" db="EMBL/GenBank/DDBJ databases">
        <authorList>
            <person name="Cleenwerck I."/>
        </authorList>
    </citation>
    <scope>NUCLEOTIDE SEQUENCE</scope>
    <source>
        <strain evidence="2">LMG 32879</strain>
    </source>
</reference>
<gene>
    <name evidence="2" type="ORF">LMG32879_000533</name>
</gene>
<keyword evidence="1" id="KW-0472">Membrane</keyword>
<evidence type="ECO:0000256" key="1">
    <source>
        <dbReference type="SAM" id="Phobius"/>
    </source>
</evidence>
<evidence type="ECO:0000313" key="3">
    <source>
        <dbReference type="Proteomes" id="UP001176960"/>
    </source>
</evidence>
<evidence type="ECO:0008006" key="4">
    <source>
        <dbReference type="Google" id="ProtNLM"/>
    </source>
</evidence>
<dbReference type="Proteomes" id="UP001176960">
    <property type="component" value="Unassembled WGS sequence"/>
</dbReference>
<protein>
    <recommendedName>
        <fullName evidence="4">Tetratricopeptide repeat-like domain-containing protein</fullName>
    </recommendedName>
</protein>
<comment type="caution">
    <text evidence="2">The sequence shown here is derived from an EMBL/GenBank/DDBJ whole genome shotgun (WGS) entry which is preliminary data.</text>
</comment>
<keyword evidence="1" id="KW-1133">Transmembrane helix</keyword>
<dbReference type="RefSeq" id="WP_289841592.1">
    <property type="nucleotide sequence ID" value="NZ_CATKSH010000002.1"/>
</dbReference>
<dbReference type="AlphaFoldDB" id="A0AA35UUK2"/>
<feature type="transmembrane region" description="Helical" evidence="1">
    <location>
        <begin position="25"/>
        <end position="45"/>
    </location>
</feature>